<dbReference type="Proteomes" id="UP000236950">
    <property type="component" value="Unassembled WGS sequence"/>
</dbReference>
<dbReference type="GO" id="GO:0046872">
    <property type="term" value="F:metal ion binding"/>
    <property type="evidence" value="ECO:0007669"/>
    <property type="project" value="InterPro"/>
</dbReference>
<organism evidence="2 3">
    <name type="scientific">Petrotoga halophila DSM 16923</name>
    <dbReference type="NCBI Taxonomy" id="1122953"/>
    <lineage>
        <taxon>Bacteria</taxon>
        <taxon>Thermotogati</taxon>
        <taxon>Thermotogota</taxon>
        <taxon>Thermotogae</taxon>
        <taxon>Petrotogales</taxon>
        <taxon>Petrotogaceae</taxon>
        <taxon>Petrotoga</taxon>
    </lineage>
</organism>
<dbReference type="SUPFAM" id="SSF55008">
    <property type="entry name" value="HMA, heavy metal-associated domain"/>
    <property type="match status" value="2"/>
</dbReference>
<feature type="non-terminal residue" evidence="2">
    <location>
        <position position="112"/>
    </location>
</feature>
<comment type="caution">
    <text evidence="2">The sequence shown here is derived from an EMBL/GenBank/DDBJ whole genome shotgun (WGS) entry which is preliminary data.</text>
</comment>
<evidence type="ECO:0000259" key="1">
    <source>
        <dbReference type="PROSITE" id="PS50846"/>
    </source>
</evidence>
<feature type="domain" description="HMA" evidence="1">
    <location>
        <begin position="80"/>
        <end position="112"/>
    </location>
</feature>
<gene>
    <name evidence="2" type="ORF">AA81_03155</name>
</gene>
<dbReference type="InterPro" id="IPR006121">
    <property type="entry name" value="HMA_dom"/>
</dbReference>
<evidence type="ECO:0000313" key="3">
    <source>
        <dbReference type="Proteomes" id="UP000236950"/>
    </source>
</evidence>
<accession>A0A2S5EJ79</accession>
<reference evidence="2 3" key="1">
    <citation type="submission" date="2014-01" db="EMBL/GenBank/DDBJ databases">
        <title>Comparative genomics of Petrotoga.</title>
        <authorList>
            <person name="Chow K."/>
            <person name="Charchuk R."/>
            <person name="Nesbo C.L."/>
        </authorList>
    </citation>
    <scope>NUCLEOTIDE SEQUENCE [LARGE SCALE GENOMIC DNA]</scope>
    <source>
        <strain evidence="2 3">DSM 16923</strain>
    </source>
</reference>
<dbReference type="AlphaFoldDB" id="A0A2S5EJ79"/>
<dbReference type="PROSITE" id="PS50846">
    <property type="entry name" value="HMA_2"/>
    <property type="match status" value="2"/>
</dbReference>
<dbReference type="Gene3D" id="3.30.70.100">
    <property type="match status" value="2"/>
</dbReference>
<dbReference type="Pfam" id="PF00403">
    <property type="entry name" value="HMA"/>
    <property type="match status" value="1"/>
</dbReference>
<name>A0A2S5EJ79_9BACT</name>
<dbReference type="CDD" id="cd00371">
    <property type="entry name" value="HMA"/>
    <property type="match status" value="2"/>
</dbReference>
<keyword evidence="3" id="KW-1185">Reference proteome</keyword>
<feature type="domain" description="HMA" evidence="1">
    <location>
        <begin position="2"/>
        <end position="70"/>
    </location>
</feature>
<sequence>MLKKEVILEGLDCANCAAKIEDEVNKLNGVKAYMNFMNKTLTLEIESEQEYKNILQQVKTIVHKHEPDVVVKEKSVNKSNKKVLILEGLDCANCAAKIEAQTSSLEGVEFAA</sequence>
<dbReference type="EMBL" id="JALY01000066">
    <property type="protein sequence ID" value="POZ93184.1"/>
    <property type="molecule type" value="Genomic_DNA"/>
</dbReference>
<protein>
    <recommendedName>
        <fullName evidence="1">HMA domain-containing protein</fullName>
    </recommendedName>
</protein>
<dbReference type="InterPro" id="IPR036163">
    <property type="entry name" value="HMA_dom_sf"/>
</dbReference>
<evidence type="ECO:0000313" key="2">
    <source>
        <dbReference type="EMBL" id="POZ93184.1"/>
    </source>
</evidence>
<proteinExistence type="predicted"/>